<dbReference type="RefSeq" id="XP_037877991.1">
    <property type="nucleotide sequence ID" value="XM_038022137.1"/>
</dbReference>
<dbReference type="EMBL" id="HG732205">
    <property type="protein sequence ID" value="CDJ35702.1"/>
    <property type="molecule type" value="Genomic_DNA"/>
</dbReference>
<keyword evidence="3" id="KW-1185">Reference proteome</keyword>
<evidence type="ECO:0000256" key="1">
    <source>
        <dbReference type="SAM" id="MobiDB-lite"/>
    </source>
</evidence>
<feature type="compositionally biased region" description="Basic and acidic residues" evidence="1">
    <location>
        <begin position="55"/>
        <end position="78"/>
    </location>
</feature>
<sequence>MGAVATGPNPIPVSPYWSKKLPDREEKENAEGPDLGENQQPLAIQSHAGTTLLTEEGHTSKRDHRSELHSDAGMRETIGHAALSPEVATARDPPAVPLPDGAGCRRDAFVGNTFTRGRISQSRDCPQSRVAGRSEGDLAQDTSVVLPQWWQSLFLKEDAGKGLAISRVRAIAEPSAKGPSGGAQQRPPAKQTCGTLDEKLQRERQPLHEGRGKKCPCTRTRTITTVGVKLYKSRAHRHVVRTTSGPLHKRRSTRRVGTRVKEKKGRKRRKR</sequence>
<protein>
    <submittedName>
        <fullName evidence="2">Uncharacterized protein</fullName>
    </submittedName>
</protein>
<dbReference type="Proteomes" id="UP000030744">
    <property type="component" value="Unassembled WGS sequence"/>
</dbReference>
<proteinExistence type="predicted"/>
<dbReference type="VEuPathDB" id="ToxoDB:EMH_0099960"/>
<name>U6KHE7_9EIME</name>
<reference evidence="2" key="1">
    <citation type="submission" date="2013-10" db="EMBL/GenBank/DDBJ databases">
        <title>Genomic analysis of the causative agents of coccidiosis in chickens.</title>
        <authorList>
            <person name="Reid A.J."/>
            <person name="Blake D."/>
            <person name="Billington K."/>
            <person name="Browne H."/>
            <person name="Dunn M."/>
            <person name="Hung S."/>
            <person name="Kawahara F."/>
            <person name="Miranda-Saavedra D."/>
            <person name="Mourier T."/>
            <person name="Nagra H."/>
            <person name="Otto T.D."/>
            <person name="Rawlings N."/>
            <person name="Sanchez A."/>
            <person name="Sanders M."/>
            <person name="Subramaniam C."/>
            <person name="Tay Y."/>
            <person name="Dear P."/>
            <person name="Doerig C."/>
            <person name="Gruber A."/>
            <person name="Parkinson J."/>
            <person name="Shirley M."/>
            <person name="Wan K.L."/>
            <person name="Berriman M."/>
            <person name="Tomley F."/>
            <person name="Pain A."/>
        </authorList>
    </citation>
    <scope>NUCLEOTIDE SEQUENCE [LARGE SCALE GENOMIC DNA]</scope>
    <source>
        <strain evidence="2">Houghton</strain>
    </source>
</reference>
<feature type="compositionally biased region" description="Polar residues" evidence="1">
    <location>
        <begin position="37"/>
        <end position="53"/>
    </location>
</feature>
<dbReference type="AlphaFoldDB" id="U6KHE7"/>
<feature type="region of interest" description="Disordered" evidence="1">
    <location>
        <begin position="234"/>
        <end position="271"/>
    </location>
</feature>
<feature type="compositionally biased region" description="Basic and acidic residues" evidence="1">
    <location>
        <begin position="20"/>
        <end position="30"/>
    </location>
</feature>
<gene>
    <name evidence="2" type="ORF">EMH_0099960</name>
</gene>
<organism evidence="2 3">
    <name type="scientific">Eimeria mitis</name>
    <dbReference type="NCBI Taxonomy" id="44415"/>
    <lineage>
        <taxon>Eukaryota</taxon>
        <taxon>Sar</taxon>
        <taxon>Alveolata</taxon>
        <taxon>Apicomplexa</taxon>
        <taxon>Conoidasida</taxon>
        <taxon>Coccidia</taxon>
        <taxon>Eucoccidiorida</taxon>
        <taxon>Eimeriorina</taxon>
        <taxon>Eimeriidae</taxon>
        <taxon>Eimeria</taxon>
    </lineage>
</organism>
<accession>U6KHE7</accession>
<evidence type="ECO:0000313" key="2">
    <source>
        <dbReference type="EMBL" id="CDJ35702.1"/>
    </source>
</evidence>
<feature type="compositionally biased region" description="Basic residues" evidence="1">
    <location>
        <begin position="247"/>
        <end position="271"/>
    </location>
</feature>
<dbReference type="OrthoDB" id="350011at2759"/>
<reference evidence="2" key="2">
    <citation type="submission" date="2013-10" db="EMBL/GenBank/DDBJ databases">
        <authorList>
            <person name="Aslett M."/>
        </authorList>
    </citation>
    <scope>NUCLEOTIDE SEQUENCE [LARGE SCALE GENOMIC DNA]</scope>
    <source>
        <strain evidence="2">Houghton</strain>
    </source>
</reference>
<evidence type="ECO:0000313" key="3">
    <source>
        <dbReference type="Proteomes" id="UP000030744"/>
    </source>
</evidence>
<dbReference type="GeneID" id="60404893"/>
<feature type="region of interest" description="Disordered" evidence="1">
    <location>
        <begin position="1"/>
        <end position="105"/>
    </location>
</feature>